<protein>
    <submittedName>
        <fullName evidence="7">Oligosaccharide flippase family protein</fullName>
    </submittedName>
</protein>
<evidence type="ECO:0000256" key="3">
    <source>
        <dbReference type="ARBA" id="ARBA00022692"/>
    </source>
</evidence>
<feature type="transmembrane region" description="Helical" evidence="6">
    <location>
        <begin position="88"/>
        <end position="114"/>
    </location>
</feature>
<feature type="transmembrane region" description="Helical" evidence="6">
    <location>
        <begin position="120"/>
        <end position="139"/>
    </location>
</feature>
<name>A0A928VH08_9CYAN</name>
<dbReference type="PANTHER" id="PTHR30250:SF11">
    <property type="entry name" value="O-ANTIGEN TRANSPORTER-RELATED"/>
    <property type="match status" value="1"/>
</dbReference>
<sequence>MSDPHAPKLPFWKRPELRQTLWMMSSHGLRLVLQGVYFITVTQALGPKEYGAFVGAAAFVDIVAPFSTLGAGNLLVKNVARDRSTFSTYWGNGLWLMIVSASLLIIGLEIVGAWILPKTISPWLLLFAAMTNLLGGRALDLTANAYQSVQKIQRTAQFTLLPHIIRAVAALMMVKLIAQPTAIDWALVSLLSIGSAGLIAILCVSYELGKPQLALKRLKGEVQEGSYFAVGYSAQTVYNDIDKTMLARLSTLEATGMYAAAYRLIDMAFVPLKSILTVAYAKFFKQGATGIRGSVKVAKGLFPIMAGYGFIAGVGLLFCSPIVPWILGEKYAASVQVLQWLAPLVFLKGLHYIAADALSGADLQFQRSVVQISIAVLNVLLNLWLIPRFSWHGAVISTLISDGLLMLILWSLIAWRYRQERLAAA</sequence>
<keyword evidence="5 6" id="KW-0472">Membrane</keyword>
<accession>A0A928VH08</accession>
<evidence type="ECO:0000256" key="2">
    <source>
        <dbReference type="ARBA" id="ARBA00022475"/>
    </source>
</evidence>
<evidence type="ECO:0000256" key="5">
    <source>
        <dbReference type="ARBA" id="ARBA00023136"/>
    </source>
</evidence>
<dbReference type="PANTHER" id="PTHR30250">
    <property type="entry name" value="PST FAMILY PREDICTED COLANIC ACID TRANSPORTER"/>
    <property type="match status" value="1"/>
</dbReference>
<feature type="transmembrane region" description="Helical" evidence="6">
    <location>
        <begin position="365"/>
        <end position="385"/>
    </location>
</feature>
<keyword evidence="3 6" id="KW-0812">Transmembrane</keyword>
<feature type="transmembrane region" description="Helical" evidence="6">
    <location>
        <begin position="52"/>
        <end position="76"/>
    </location>
</feature>
<feature type="transmembrane region" description="Helical" evidence="6">
    <location>
        <begin position="391"/>
        <end position="415"/>
    </location>
</feature>
<dbReference type="Proteomes" id="UP000625316">
    <property type="component" value="Unassembled WGS sequence"/>
</dbReference>
<dbReference type="EMBL" id="JADEXQ010000003">
    <property type="protein sequence ID" value="MBE9028461.1"/>
    <property type="molecule type" value="Genomic_DNA"/>
</dbReference>
<dbReference type="InterPro" id="IPR002797">
    <property type="entry name" value="Polysacc_synth"/>
</dbReference>
<dbReference type="GO" id="GO:0005886">
    <property type="term" value="C:plasma membrane"/>
    <property type="evidence" value="ECO:0007669"/>
    <property type="project" value="UniProtKB-SubCell"/>
</dbReference>
<dbReference type="Pfam" id="PF01943">
    <property type="entry name" value="Polysacc_synt"/>
    <property type="match status" value="1"/>
</dbReference>
<comment type="caution">
    <text evidence="7">The sequence shown here is derived from an EMBL/GenBank/DDBJ whole genome shotgun (WGS) entry which is preliminary data.</text>
</comment>
<keyword evidence="2" id="KW-1003">Cell membrane</keyword>
<dbReference type="AlphaFoldDB" id="A0A928VH08"/>
<keyword evidence="8" id="KW-1185">Reference proteome</keyword>
<evidence type="ECO:0000256" key="6">
    <source>
        <dbReference type="SAM" id="Phobius"/>
    </source>
</evidence>
<dbReference type="InterPro" id="IPR050833">
    <property type="entry name" value="Poly_Biosynth_Transport"/>
</dbReference>
<keyword evidence="4 6" id="KW-1133">Transmembrane helix</keyword>
<evidence type="ECO:0000313" key="7">
    <source>
        <dbReference type="EMBL" id="MBE9028461.1"/>
    </source>
</evidence>
<evidence type="ECO:0000256" key="4">
    <source>
        <dbReference type="ARBA" id="ARBA00022989"/>
    </source>
</evidence>
<evidence type="ECO:0000313" key="8">
    <source>
        <dbReference type="Proteomes" id="UP000625316"/>
    </source>
</evidence>
<feature type="transmembrane region" description="Helical" evidence="6">
    <location>
        <begin position="160"/>
        <end position="179"/>
    </location>
</feature>
<feature type="transmembrane region" description="Helical" evidence="6">
    <location>
        <begin position="333"/>
        <end position="353"/>
    </location>
</feature>
<evidence type="ECO:0000256" key="1">
    <source>
        <dbReference type="ARBA" id="ARBA00004651"/>
    </source>
</evidence>
<feature type="transmembrane region" description="Helical" evidence="6">
    <location>
        <begin position="185"/>
        <end position="209"/>
    </location>
</feature>
<comment type="subcellular location">
    <subcellularLocation>
        <location evidence="1">Cell membrane</location>
        <topology evidence="1">Multi-pass membrane protein</topology>
    </subcellularLocation>
</comment>
<feature type="transmembrane region" description="Helical" evidence="6">
    <location>
        <begin position="301"/>
        <end position="327"/>
    </location>
</feature>
<proteinExistence type="predicted"/>
<reference evidence="7" key="1">
    <citation type="submission" date="2020-10" db="EMBL/GenBank/DDBJ databases">
        <authorList>
            <person name="Castelo-Branco R."/>
            <person name="Eusebio N."/>
            <person name="Adriana R."/>
            <person name="Vieira A."/>
            <person name="Brugerolle De Fraissinette N."/>
            <person name="Rezende De Castro R."/>
            <person name="Schneider M.P."/>
            <person name="Vasconcelos V."/>
            <person name="Leao P.N."/>
        </authorList>
    </citation>
    <scope>NUCLEOTIDE SEQUENCE</scope>
    <source>
        <strain evidence="7">LEGE 11480</strain>
    </source>
</reference>
<gene>
    <name evidence="7" type="ORF">IQ266_01660</name>
</gene>
<dbReference type="RefSeq" id="WP_264323283.1">
    <property type="nucleotide sequence ID" value="NZ_JADEXQ010000003.1"/>
</dbReference>
<organism evidence="7 8">
    <name type="scientific">Romeriopsis navalis LEGE 11480</name>
    <dbReference type="NCBI Taxonomy" id="2777977"/>
    <lineage>
        <taxon>Bacteria</taxon>
        <taxon>Bacillati</taxon>
        <taxon>Cyanobacteriota</taxon>
        <taxon>Cyanophyceae</taxon>
        <taxon>Leptolyngbyales</taxon>
        <taxon>Leptolyngbyaceae</taxon>
        <taxon>Romeriopsis</taxon>
        <taxon>Romeriopsis navalis</taxon>
    </lineage>
</organism>